<organism evidence="1 2">
    <name type="scientific">Perspicuibacillus lycopersici</name>
    <dbReference type="NCBI Taxonomy" id="1325689"/>
    <lineage>
        <taxon>Bacteria</taxon>
        <taxon>Bacillati</taxon>
        <taxon>Bacillota</taxon>
        <taxon>Bacilli</taxon>
        <taxon>Bacillales</taxon>
        <taxon>Bacillaceae</taxon>
        <taxon>Perspicuibacillus</taxon>
    </lineage>
</organism>
<dbReference type="InterPro" id="IPR023118">
    <property type="entry name" value="YqaI_dom_sf"/>
</dbReference>
<dbReference type="EMBL" id="JAOUSF010000003">
    <property type="protein sequence ID" value="MCU9614121.1"/>
    <property type="molecule type" value="Genomic_DNA"/>
</dbReference>
<dbReference type="Proteomes" id="UP001209318">
    <property type="component" value="Unassembled WGS sequence"/>
</dbReference>
<proteinExistence type="predicted"/>
<protein>
    <submittedName>
        <fullName evidence="1">Uncharacterized protein</fullName>
    </submittedName>
</protein>
<dbReference type="SUPFAM" id="SSF160713">
    <property type="entry name" value="YqaI-like"/>
    <property type="match status" value="1"/>
</dbReference>
<reference evidence="1" key="1">
    <citation type="submission" date="2022-10" db="EMBL/GenBank/DDBJ databases">
        <title>Description of Fervidibacillus gen. nov. in the family Fervidibacillaceae fam. nov. with two species, Fervidibacillus albus sp. nov., and Fervidibacillus halotolerans sp. nov., isolated from tidal flat sediments.</title>
        <authorList>
            <person name="Kwon K.K."/>
            <person name="Yang S.-H."/>
        </authorList>
    </citation>
    <scope>NUCLEOTIDE SEQUENCE</scope>
    <source>
        <strain evidence="1">JCM 19140</strain>
    </source>
</reference>
<comment type="caution">
    <text evidence="1">The sequence shown here is derived from an EMBL/GenBank/DDBJ whole genome shotgun (WGS) entry which is preliminary data.</text>
</comment>
<sequence length="63" mass="7159">MPFYPMINEEIQTSHYGVDYFGQEVLIGDEIMVLDDEFFLKDELLSETVKVLELAGATTTIAQ</sequence>
<name>A0AAE3IVG6_9BACI</name>
<dbReference type="AlphaFoldDB" id="A0AAE3IVG6"/>
<dbReference type="Gene3D" id="3.30.40.30">
    <property type="entry name" value="YqaI domain"/>
    <property type="match status" value="1"/>
</dbReference>
<dbReference type="RefSeq" id="WP_263073358.1">
    <property type="nucleotide sequence ID" value="NZ_JAOUSF010000003.1"/>
</dbReference>
<gene>
    <name evidence="1" type="ORF">OEV98_11170</name>
</gene>
<keyword evidence="2" id="KW-1185">Reference proteome</keyword>
<evidence type="ECO:0000313" key="2">
    <source>
        <dbReference type="Proteomes" id="UP001209318"/>
    </source>
</evidence>
<evidence type="ECO:0000313" key="1">
    <source>
        <dbReference type="EMBL" id="MCU9614121.1"/>
    </source>
</evidence>
<accession>A0AAE3IVG6</accession>